<protein>
    <submittedName>
        <fullName evidence="1">Uncharacterized protein</fullName>
    </submittedName>
</protein>
<proteinExistence type="predicted"/>
<evidence type="ECO:0000313" key="2">
    <source>
        <dbReference type="Proteomes" id="UP001234297"/>
    </source>
</evidence>
<accession>A0ACC2KFE8</accession>
<dbReference type="Proteomes" id="UP001234297">
    <property type="component" value="Chromosome 9"/>
</dbReference>
<keyword evidence="2" id="KW-1185">Reference proteome</keyword>
<name>A0ACC2KFE8_PERAE</name>
<organism evidence="1 2">
    <name type="scientific">Persea americana</name>
    <name type="common">Avocado</name>
    <dbReference type="NCBI Taxonomy" id="3435"/>
    <lineage>
        <taxon>Eukaryota</taxon>
        <taxon>Viridiplantae</taxon>
        <taxon>Streptophyta</taxon>
        <taxon>Embryophyta</taxon>
        <taxon>Tracheophyta</taxon>
        <taxon>Spermatophyta</taxon>
        <taxon>Magnoliopsida</taxon>
        <taxon>Magnoliidae</taxon>
        <taxon>Laurales</taxon>
        <taxon>Lauraceae</taxon>
        <taxon>Persea</taxon>
    </lineage>
</organism>
<dbReference type="EMBL" id="CM056817">
    <property type="protein sequence ID" value="KAJ8619849.1"/>
    <property type="molecule type" value="Genomic_DNA"/>
</dbReference>
<gene>
    <name evidence="1" type="ORF">MRB53_028378</name>
</gene>
<sequence length="95" mass="10556">MSPFQDPKLPYLFPSLNPILNLLPSIISAQKPSPSRNPHPSSFVPQRQRFFSSVWTPGSSINPHPGSFVPQRHWSSTFSSSSTRWSSSDAGLPYS</sequence>
<comment type="caution">
    <text evidence="1">The sequence shown here is derived from an EMBL/GenBank/DDBJ whole genome shotgun (WGS) entry which is preliminary data.</text>
</comment>
<evidence type="ECO:0000313" key="1">
    <source>
        <dbReference type="EMBL" id="KAJ8619849.1"/>
    </source>
</evidence>
<reference evidence="1 2" key="1">
    <citation type="journal article" date="2022" name="Hortic Res">
        <title>A haplotype resolved chromosomal level avocado genome allows analysis of novel avocado genes.</title>
        <authorList>
            <person name="Nath O."/>
            <person name="Fletcher S.J."/>
            <person name="Hayward A."/>
            <person name="Shaw L.M."/>
            <person name="Masouleh A.K."/>
            <person name="Furtado A."/>
            <person name="Henry R.J."/>
            <person name="Mitter N."/>
        </authorList>
    </citation>
    <scope>NUCLEOTIDE SEQUENCE [LARGE SCALE GENOMIC DNA]</scope>
    <source>
        <strain evidence="2">cv. Hass</strain>
    </source>
</reference>